<keyword evidence="8 19" id="KW-0547">Nucleotide-binding</keyword>
<dbReference type="InterPro" id="IPR006204">
    <property type="entry name" value="GHMP_kinase_N_dom"/>
</dbReference>
<dbReference type="Pfam" id="PF08544">
    <property type="entry name" value="GHMP_kinases_C"/>
    <property type="match status" value="1"/>
</dbReference>
<dbReference type="Gene3D" id="3.30.70.890">
    <property type="entry name" value="GHMP kinase, C-terminal domain"/>
    <property type="match status" value="1"/>
</dbReference>
<evidence type="ECO:0000256" key="2">
    <source>
        <dbReference type="ARBA" id="ARBA00006495"/>
    </source>
</evidence>
<accession>A0A9P7NDB0</accession>
<dbReference type="Proteomes" id="UP000748025">
    <property type="component" value="Unassembled WGS sequence"/>
</dbReference>
<proteinExistence type="inferred from homology"/>
<evidence type="ECO:0000256" key="8">
    <source>
        <dbReference type="ARBA" id="ARBA00022741"/>
    </source>
</evidence>
<evidence type="ECO:0000256" key="18">
    <source>
        <dbReference type="ARBA" id="ARBA00029438"/>
    </source>
</evidence>
<evidence type="ECO:0000256" key="15">
    <source>
        <dbReference type="ARBA" id="ARBA00023166"/>
    </source>
</evidence>
<dbReference type="GO" id="GO:0005829">
    <property type="term" value="C:cytosol"/>
    <property type="evidence" value="ECO:0007669"/>
    <property type="project" value="TreeGrafter"/>
</dbReference>
<dbReference type="Gene3D" id="3.30.230.10">
    <property type="match status" value="1"/>
</dbReference>
<dbReference type="InterPro" id="IPR006205">
    <property type="entry name" value="Mev_gal_kin"/>
</dbReference>
<dbReference type="InterPro" id="IPR020568">
    <property type="entry name" value="Ribosomal_Su5_D2-typ_SF"/>
</dbReference>
<keyword evidence="13 19" id="KW-0756">Sterol biosynthesis</keyword>
<dbReference type="InterPro" id="IPR036554">
    <property type="entry name" value="GHMP_kinase_C_sf"/>
</dbReference>
<evidence type="ECO:0000259" key="22">
    <source>
        <dbReference type="Pfam" id="PF08544"/>
    </source>
</evidence>
<feature type="domain" description="GHMP kinase C-terminal" evidence="22">
    <location>
        <begin position="335"/>
        <end position="403"/>
    </location>
</feature>
<evidence type="ECO:0000259" key="21">
    <source>
        <dbReference type="Pfam" id="PF00288"/>
    </source>
</evidence>
<dbReference type="GO" id="GO:0006696">
    <property type="term" value="P:ergosterol biosynthetic process"/>
    <property type="evidence" value="ECO:0007669"/>
    <property type="project" value="TreeGrafter"/>
</dbReference>
<evidence type="ECO:0000256" key="19">
    <source>
        <dbReference type="RuleBase" id="RU363087"/>
    </source>
</evidence>
<keyword evidence="7" id="KW-0479">Metal-binding</keyword>
<organism evidence="23 24">
    <name type="scientific">Claviceps pusilla</name>
    <dbReference type="NCBI Taxonomy" id="123648"/>
    <lineage>
        <taxon>Eukaryota</taxon>
        <taxon>Fungi</taxon>
        <taxon>Dikarya</taxon>
        <taxon>Ascomycota</taxon>
        <taxon>Pezizomycotina</taxon>
        <taxon>Sordariomycetes</taxon>
        <taxon>Hypocreomycetidae</taxon>
        <taxon>Hypocreales</taxon>
        <taxon>Clavicipitaceae</taxon>
        <taxon>Claviceps</taxon>
    </lineage>
</organism>
<dbReference type="PRINTS" id="PR00959">
    <property type="entry name" value="MEVGALKINASE"/>
</dbReference>
<dbReference type="SUPFAM" id="SSF54211">
    <property type="entry name" value="Ribosomal protein S5 domain 2-like"/>
    <property type="match status" value="1"/>
</dbReference>
<comment type="similarity">
    <text evidence="2 19">Belongs to the GHMP kinase family. Mevalonate kinase subfamily.</text>
</comment>
<keyword evidence="9 19" id="KW-0418">Kinase</keyword>
<comment type="catalytic activity">
    <reaction evidence="17">
        <text>(R)-mevalonate + ATP = (R)-5-phosphomevalonate + ADP + H(+)</text>
        <dbReference type="Rhea" id="RHEA:17065"/>
        <dbReference type="ChEBI" id="CHEBI:15378"/>
        <dbReference type="ChEBI" id="CHEBI:30616"/>
        <dbReference type="ChEBI" id="CHEBI:36464"/>
        <dbReference type="ChEBI" id="CHEBI:58146"/>
        <dbReference type="ChEBI" id="CHEBI:456216"/>
        <dbReference type="EC" id="2.7.1.36"/>
    </reaction>
    <physiologicalReaction direction="left-to-right" evidence="17">
        <dbReference type="Rhea" id="RHEA:17066"/>
    </physiologicalReaction>
</comment>
<feature type="region of interest" description="Disordered" evidence="20">
    <location>
        <begin position="1"/>
        <end position="23"/>
    </location>
</feature>
<evidence type="ECO:0000256" key="16">
    <source>
        <dbReference type="ARBA" id="ARBA00023221"/>
    </source>
</evidence>
<comment type="subcellular location">
    <subcellularLocation>
        <location evidence="1 19">Cytoplasm</location>
    </subcellularLocation>
</comment>
<comment type="function">
    <text evidence="19">Mevalonate kinase; part of the second module of ergosterol biosynthesis pathway that includes the middle steps of the pathway. The second module is carried out in the vacuole and involves the formation of farnesyl diphosphate, which is also an important intermediate in the biosynthesis of ubiquinone, dolichol, heme and prenylated proteins.</text>
</comment>
<evidence type="ECO:0000256" key="14">
    <source>
        <dbReference type="ARBA" id="ARBA00023098"/>
    </source>
</evidence>
<dbReference type="FunFam" id="3.30.70.890:FF:000003">
    <property type="entry name" value="Mevalonate kinase"/>
    <property type="match status" value="1"/>
</dbReference>
<evidence type="ECO:0000256" key="5">
    <source>
        <dbReference type="ARBA" id="ARBA00022516"/>
    </source>
</evidence>
<evidence type="ECO:0000256" key="9">
    <source>
        <dbReference type="ARBA" id="ARBA00022777"/>
    </source>
</evidence>
<dbReference type="AlphaFoldDB" id="A0A9P7NDB0"/>
<dbReference type="GO" id="GO:0005524">
    <property type="term" value="F:ATP binding"/>
    <property type="evidence" value="ECO:0007669"/>
    <property type="project" value="UniProtKB-KW"/>
</dbReference>
<dbReference type="GO" id="GO:0019287">
    <property type="term" value="P:isopentenyl diphosphate biosynthetic process, mevalonate pathway"/>
    <property type="evidence" value="ECO:0007669"/>
    <property type="project" value="TreeGrafter"/>
</dbReference>
<dbReference type="EC" id="2.7.1.36" evidence="3 19"/>
<evidence type="ECO:0000256" key="13">
    <source>
        <dbReference type="ARBA" id="ARBA00023011"/>
    </source>
</evidence>
<dbReference type="OrthoDB" id="1652964at2759"/>
<dbReference type="InterPro" id="IPR006203">
    <property type="entry name" value="GHMP_knse_ATP-bd_CS"/>
</dbReference>
<gene>
    <name evidence="23" type="ORF">E4U43_008298</name>
</gene>
<evidence type="ECO:0000256" key="7">
    <source>
        <dbReference type="ARBA" id="ARBA00022723"/>
    </source>
</evidence>
<dbReference type="PANTHER" id="PTHR43290:SF2">
    <property type="entry name" value="MEVALONATE KINASE"/>
    <property type="match status" value="1"/>
</dbReference>
<dbReference type="SUPFAM" id="SSF55060">
    <property type="entry name" value="GHMP Kinase, C-terminal domain"/>
    <property type="match status" value="1"/>
</dbReference>
<evidence type="ECO:0000313" key="24">
    <source>
        <dbReference type="Proteomes" id="UP000748025"/>
    </source>
</evidence>
<keyword evidence="5 19" id="KW-0444">Lipid biosynthesis</keyword>
<keyword evidence="4 19" id="KW-0963">Cytoplasm</keyword>
<dbReference type="PANTHER" id="PTHR43290">
    <property type="entry name" value="MEVALONATE KINASE"/>
    <property type="match status" value="1"/>
</dbReference>
<dbReference type="InterPro" id="IPR014721">
    <property type="entry name" value="Ribsml_uS5_D2-typ_fold_subgr"/>
</dbReference>
<keyword evidence="6 19" id="KW-0808">Transferase</keyword>
<evidence type="ECO:0000256" key="3">
    <source>
        <dbReference type="ARBA" id="ARBA00012103"/>
    </source>
</evidence>
<keyword evidence="12 19" id="KW-0752">Steroid biosynthesis</keyword>
<dbReference type="NCBIfam" id="TIGR00549">
    <property type="entry name" value="mevalon_kin"/>
    <property type="match status" value="1"/>
</dbReference>
<evidence type="ECO:0000256" key="11">
    <source>
        <dbReference type="ARBA" id="ARBA00022842"/>
    </source>
</evidence>
<dbReference type="EMBL" id="SRPW01000878">
    <property type="protein sequence ID" value="KAG6011449.1"/>
    <property type="molecule type" value="Genomic_DNA"/>
</dbReference>
<dbReference type="InterPro" id="IPR013750">
    <property type="entry name" value="GHMP_kinase_C_dom"/>
</dbReference>
<comment type="caution">
    <text evidence="23">The sequence shown here is derived from an EMBL/GenBank/DDBJ whole genome shotgun (WGS) entry which is preliminary data.</text>
</comment>
<evidence type="ECO:0000256" key="17">
    <source>
        <dbReference type="ARBA" id="ARBA00029310"/>
    </source>
</evidence>
<evidence type="ECO:0000256" key="20">
    <source>
        <dbReference type="SAM" id="MobiDB-lite"/>
    </source>
</evidence>
<keyword evidence="16 19" id="KW-0753">Steroid metabolism</keyword>
<evidence type="ECO:0000256" key="6">
    <source>
        <dbReference type="ARBA" id="ARBA00022679"/>
    </source>
</evidence>
<evidence type="ECO:0000256" key="12">
    <source>
        <dbReference type="ARBA" id="ARBA00022955"/>
    </source>
</evidence>
<evidence type="ECO:0000256" key="1">
    <source>
        <dbReference type="ARBA" id="ARBA00004496"/>
    </source>
</evidence>
<keyword evidence="10 19" id="KW-0067">ATP-binding</keyword>
<keyword evidence="11" id="KW-0460">Magnesium</keyword>
<comment type="pathway">
    <text evidence="18 19">Isoprenoid biosynthesis; isopentenyl diphosphate biosynthesis via mevalonate pathway; isopentenyl diphosphate from (R)-mevalonate: step 1/3.</text>
</comment>
<dbReference type="GO" id="GO:0004496">
    <property type="term" value="F:mevalonate kinase activity"/>
    <property type="evidence" value="ECO:0007669"/>
    <property type="project" value="UniProtKB-EC"/>
</dbReference>
<evidence type="ECO:0000256" key="4">
    <source>
        <dbReference type="ARBA" id="ARBA00022490"/>
    </source>
</evidence>
<sequence>MADEDTSNGTDVANGDGPLVHRTGFRRKQSSPMAPVFMVSAPGKVIVFGEHSVVYGKAAIAAAISLRSYLHVTTLSKSKRTITLRFPDIDFAHTWNIDELPWGVFQQPSKKQSYYSVVTELDSELLAALEPHVENLSPDSPDHIRPVHKSSARAFLYLFLSLGSPAFPGCLYTLRSTIPIGAGLGSSASIAVCTASALLIQLRTLSGPHPDQPSEEAKLQIERINQWAFVYEMCIHGNPSGVDNTVATQGKAVMFQRINHNKSPVVRPLWNFPVLPLLIVDTRQLKSTAHEVAKVAKLKATHPLLVESLLNAMDKAANSAAELLAHAEFDEQDEESLRRLGELMTINHGLLVSLGVSHPRLERVRELIDHEGVGWTKLTGAGGGGCSITLLRPGVPSAKTAKVDEQLKNENYGSYKVKLGGDGVGVLWPAVLKNGTNADEEGGTEIDVDMFLSAEGVEGVEKLVGVYGDGGEREGWKFWRVDREPSS</sequence>
<keyword evidence="15 19" id="KW-1207">Sterol metabolism</keyword>
<dbReference type="GO" id="GO:0046872">
    <property type="term" value="F:metal ion binding"/>
    <property type="evidence" value="ECO:0007669"/>
    <property type="project" value="UniProtKB-KW"/>
</dbReference>
<feature type="domain" description="GHMP kinase N-terminal" evidence="21">
    <location>
        <begin position="156"/>
        <end position="247"/>
    </location>
</feature>
<protein>
    <recommendedName>
        <fullName evidence="3 19">Mevalonate kinase</fullName>
        <shortName evidence="19">MK</shortName>
        <ecNumber evidence="3 19">2.7.1.36</ecNumber>
    </recommendedName>
</protein>
<keyword evidence="14 19" id="KW-0443">Lipid metabolism</keyword>
<evidence type="ECO:0000256" key="10">
    <source>
        <dbReference type="ARBA" id="ARBA00022840"/>
    </source>
</evidence>
<dbReference type="FunFam" id="3.30.230.10:FF:000027">
    <property type="entry name" value="Mevalonate kinase"/>
    <property type="match status" value="1"/>
</dbReference>
<dbReference type="Pfam" id="PF00288">
    <property type="entry name" value="GHMP_kinases_N"/>
    <property type="match status" value="1"/>
</dbReference>
<reference evidence="23" key="1">
    <citation type="journal article" date="2020" name="bioRxiv">
        <title>Whole genome comparisons of ergot fungi reveals the divergence and evolution of species within the genus Claviceps are the result of varying mechanisms driving genome evolution and host range expansion.</title>
        <authorList>
            <person name="Wyka S.A."/>
            <person name="Mondo S.J."/>
            <person name="Liu M."/>
            <person name="Dettman J."/>
            <person name="Nalam V."/>
            <person name="Broders K.D."/>
        </authorList>
    </citation>
    <scope>NUCLEOTIDE SEQUENCE</scope>
    <source>
        <strain evidence="23">CCC 602</strain>
    </source>
</reference>
<evidence type="ECO:0000313" key="23">
    <source>
        <dbReference type="EMBL" id="KAG6011449.1"/>
    </source>
</evidence>
<keyword evidence="24" id="KW-1185">Reference proteome</keyword>
<dbReference type="PROSITE" id="PS00627">
    <property type="entry name" value="GHMP_KINASES_ATP"/>
    <property type="match status" value="1"/>
</dbReference>
<name>A0A9P7NDB0_9HYPO</name>